<keyword evidence="2" id="KW-1185">Reference proteome</keyword>
<dbReference type="PANTHER" id="PTHR33428:SF14">
    <property type="entry name" value="CARBOXYLESTERASE TYPE B DOMAIN-CONTAINING PROTEIN"/>
    <property type="match status" value="1"/>
</dbReference>
<accession>A0ABQ9EBK9</accession>
<comment type="caution">
    <text evidence="1">The sequence shown here is derived from an EMBL/GenBank/DDBJ whole genome shotgun (WGS) entry which is preliminary data.</text>
</comment>
<sequence length="344" mass="39338">MVEYYEDVLYNVASHGFVVLGVDPYFPVYDLKETFKPPKKVSEDVDKYFQEYFWKFMVNKITSTILWNTTGLMCHSSSCDDTLLILEANSSLFQSTIFLEPVSSHINKGKIDIKLPALMYGTELSEQGIIKCVIPGEDYNKFYDVWTTCPRIVMEVAFYEELLTKVASHGFVVLGADYDFPIFDYNRKPSIPKLKSAVDKFLEELSWVRQSTIFLEPASYHVKEKINVKLPALMYGTEYSEEGHKCAIPGYDYDKYYDVWSCPRIVMNVANFGHCDILDPVAWKACHATHFCKTTNDPSLLPGYKQFVQGVVSAFFITHLQGGSDMSYITNKTNIPLAIKRTQS</sequence>
<name>A0ABQ9EBK9_TEGGR</name>
<dbReference type="Proteomes" id="UP001217089">
    <property type="component" value="Unassembled WGS sequence"/>
</dbReference>
<gene>
    <name evidence="1" type="ORF">KUTeg_019114</name>
</gene>
<evidence type="ECO:0000313" key="2">
    <source>
        <dbReference type="Proteomes" id="UP001217089"/>
    </source>
</evidence>
<dbReference type="PANTHER" id="PTHR33428">
    <property type="entry name" value="CHLOROPHYLLASE-2, CHLOROPLASTIC"/>
    <property type="match status" value="1"/>
</dbReference>
<dbReference type="Pfam" id="PF07224">
    <property type="entry name" value="Chlorophyllase"/>
    <property type="match status" value="1"/>
</dbReference>
<evidence type="ECO:0000313" key="1">
    <source>
        <dbReference type="EMBL" id="KAJ8302718.1"/>
    </source>
</evidence>
<protein>
    <submittedName>
        <fullName evidence="1">Uncharacterized protein</fullName>
    </submittedName>
</protein>
<proteinExistence type="predicted"/>
<reference evidence="1 2" key="1">
    <citation type="submission" date="2022-12" db="EMBL/GenBank/DDBJ databases">
        <title>Chromosome-level genome of Tegillarca granosa.</title>
        <authorList>
            <person name="Kim J."/>
        </authorList>
    </citation>
    <scope>NUCLEOTIDE SEQUENCE [LARGE SCALE GENOMIC DNA]</scope>
    <source>
        <strain evidence="1">Teg-2019</strain>
        <tissue evidence="1">Adductor muscle</tissue>
    </source>
</reference>
<dbReference type="EMBL" id="JARBDR010000917">
    <property type="protein sequence ID" value="KAJ8302718.1"/>
    <property type="molecule type" value="Genomic_DNA"/>
</dbReference>
<organism evidence="1 2">
    <name type="scientific">Tegillarca granosa</name>
    <name type="common">Malaysian cockle</name>
    <name type="synonym">Anadara granosa</name>
    <dbReference type="NCBI Taxonomy" id="220873"/>
    <lineage>
        <taxon>Eukaryota</taxon>
        <taxon>Metazoa</taxon>
        <taxon>Spiralia</taxon>
        <taxon>Lophotrochozoa</taxon>
        <taxon>Mollusca</taxon>
        <taxon>Bivalvia</taxon>
        <taxon>Autobranchia</taxon>
        <taxon>Pteriomorphia</taxon>
        <taxon>Arcoida</taxon>
        <taxon>Arcoidea</taxon>
        <taxon>Arcidae</taxon>
        <taxon>Tegillarca</taxon>
    </lineage>
</organism>
<dbReference type="InterPro" id="IPR017395">
    <property type="entry name" value="Chlorophyllase-like"/>
</dbReference>